<sequence length="121" mass="12236">MFGISTIQNVSGSDVEVSDAGLVGAAGMELIGLELRAMDDTDAHIVGGDYDRFGPSAIALPQSIARAESSVTLIGVRVDPGASGSADGISLSFRGSDGSGEVETLIAMHVVPADQVCEMAP</sequence>
<proteinExistence type="predicted"/>
<comment type="caution">
    <text evidence="1">The sequence shown here is derived from an EMBL/GenBank/DDBJ whole genome shotgun (WGS) entry which is preliminary data.</text>
</comment>
<accession>A0A3N2AUS1</accession>
<evidence type="ECO:0000313" key="2">
    <source>
        <dbReference type="Proteomes" id="UP000275456"/>
    </source>
</evidence>
<name>A0A3N2AUS1_9MICO</name>
<protein>
    <submittedName>
        <fullName evidence="1">Uncharacterized protein</fullName>
    </submittedName>
</protein>
<keyword evidence="2" id="KW-1185">Reference proteome</keyword>
<reference evidence="1 2" key="1">
    <citation type="submission" date="2018-11" db="EMBL/GenBank/DDBJ databases">
        <title>Sequencing the genomes of 1000 actinobacteria strains.</title>
        <authorList>
            <person name="Klenk H.-P."/>
        </authorList>
    </citation>
    <scope>NUCLEOTIDE SEQUENCE [LARGE SCALE GENOMIC DNA]</scope>
    <source>
        <strain evidence="1 2">DSM 9580</strain>
    </source>
</reference>
<dbReference type="AlphaFoldDB" id="A0A3N2AUS1"/>
<organism evidence="1 2">
    <name type="scientific">Agrococcus jenensis</name>
    <dbReference type="NCBI Taxonomy" id="46353"/>
    <lineage>
        <taxon>Bacteria</taxon>
        <taxon>Bacillati</taxon>
        <taxon>Actinomycetota</taxon>
        <taxon>Actinomycetes</taxon>
        <taxon>Micrococcales</taxon>
        <taxon>Microbacteriaceae</taxon>
        <taxon>Agrococcus</taxon>
    </lineage>
</organism>
<dbReference type="EMBL" id="RKHJ01000001">
    <property type="protein sequence ID" value="ROR66787.1"/>
    <property type="molecule type" value="Genomic_DNA"/>
</dbReference>
<dbReference type="Proteomes" id="UP000275456">
    <property type="component" value="Unassembled WGS sequence"/>
</dbReference>
<gene>
    <name evidence="1" type="ORF">EDD26_2182</name>
</gene>
<evidence type="ECO:0000313" key="1">
    <source>
        <dbReference type="EMBL" id="ROR66787.1"/>
    </source>
</evidence>